<dbReference type="InterPro" id="IPR003141">
    <property type="entry name" value="Pol/His_phosphatase_N"/>
</dbReference>
<dbReference type="InterPro" id="IPR004805">
    <property type="entry name" value="DnaE2/DnaE/PolC"/>
</dbReference>
<dbReference type="Pfam" id="PF02811">
    <property type="entry name" value="PHP"/>
    <property type="match status" value="1"/>
</dbReference>
<keyword evidence="13" id="KW-1185">Reference proteome</keyword>
<evidence type="ECO:0000256" key="6">
    <source>
        <dbReference type="ARBA" id="ARBA00022763"/>
    </source>
</evidence>
<dbReference type="RefSeq" id="WP_219080534.1">
    <property type="nucleotide sequence ID" value="NZ_CP079216.1"/>
</dbReference>
<feature type="compositionally biased region" description="Low complexity" evidence="10">
    <location>
        <begin position="1169"/>
        <end position="1186"/>
    </location>
</feature>
<dbReference type="Pfam" id="PF14579">
    <property type="entry name" value="HHH_6"/>
    <property type="match status" value="1"/>
</dbReference>
<evidence type="ECO:0000259" key="11">
    <source>
        <dbReference type="SMART" id="SM00481"/>
    </source>
</evidence>
<keyword evidence="5" id="KW-0235">DNA replication</keyword>
<dbReference type="Proteomes" id="UP000824504">
    <property type="component" value="Chromosome"/>
</dbReference>
<feature type="region of interest" description="Disordered" evidence="10">
    <location>
        <begin position="935"/>
        <end position="961"/>
    </location>
</feature>
<keyword evidence="6" id="KW-0227">DNA damage</keyword>
<keyword evidence="4" id="KW-0548">Nucleotidyltransferase</keyword>
<proteinExistence type="predicted"/>
<dbReference type="EMBL" id="CP079216">
    <property type="protein sequence ID" value="QXT62030.1"/>
    <property type="molecule type" value="Genomic_DNA"/>
</dbReference>
<dbReference type="CDD" id="cd04485">
    <property type="entry name" value="DnaE_OBF"/>
    <property type="match status" value="1"/>
</dbReference>
<evidence type="ECO:0000256" key="10">
    <source>
        <dbReference type="SAM" id="MobiDB-lite"/>
    </source>
</evidence>
<sequence>MDFAHLRVASGYSFQYGASHPSQLVAEAARLGMGTLGLTDRGGLYGAVRFAKACLREGIAPVVGVDLAVRPAGWRPPRRTAAARGGQLRDERLPRAVVLASSRAGWGTLCELITAAQLTGQRSEPVVTLETVAAHCAGRDVTVLLGADSEVGRLLLADGMDGAAAELRRWRDELGGSVVLAATNHHTGGRGGASAHQAAGLVALADRAGAGAVLTNMVRMARRDQAPTLDVLDASRRLVPLDVRNIDRRNAEGWLKPAEAMRVAADEAARLAGRGSGESLLRATVELAERSALDPVGDVGLGEIRLPEFEILGTTGELAPAALRARCEAGLNSRYGAPGRDVLDRLDDELAVIGHLGYESYFLTVADVVGLIRGLGIRCAARGSGAGSLVNYALGVSGVDPLAYGLLLERFLSPLRQALPDIDLDVESARRTEIYDEILRHFGGRRVACVAMIETYRVRHAVRDVGAALSLAPVEIDAMAKAFPHIRARDARAALRDLPELRAAGLGQERLDVLFSLVESLDSLPRHIALHPCGIILSDSSLGQRTPLEASYGGYPMSQFDKDDVEDIGLLKLDVLGIRMQSAMAHALTEITRTGLARPDIDDLAPFDDPAVYDMIAHRATLGCFQIESPGQRELVGKFGPENFNDIIVDISLFRPGPVKSDMVTPFLDARQGWVEPDYLHPSLIPVLEQTCGVVVFHEQLIQIISIVTGCSLAQGDEVRRALGDPEGQERVRQWLYPLAREGGYAEETIDQIWFILSAFASFGFCKAHAAAFALPTYQSAWLKRHYPAHFLAGVLTHDPGMYPKRLLLEEARRLDLAVLGLDINRSVGQYRAERAAGDEEWGIRLALADVKGIAADEIERIVAGQPFVSLSDFWARAGAAAPVVENLILAGAFDSLYGIGRRADVARRGRITRRDLLLALADLQRARRADERALGRARGRRALPAPGDDPAEQARAQRRAADRVAQSVQGVLDFGDGGADPTADVVATGLPEMDDEERLRAELEILGLDASAHIMERYLPLLRALGAVSSRTLLDQRNRSEVLVAGVKVATQTPPVRSGRRVIFLTLDDSTGPVDTTFFEDVQGPYAATVFDTWLLLVRGLVRRTGARGVSIRATGAWDLGALDRAWRDALDSGVGEAGALAAVHDILAEVPQGYSLVGTWEQDDRAPASAAEQGAAADDPAPEGFEPPPDPLHATRAGGMGRRRVLVHASGFTQSPYADVKPSGTGAAEAPRKLWHSSPGSSGR</sequence>
<gene>
    <name evidence="12" type="ORF">KDB89_09585</name>
</gene>
<dbReference type="InterPro" id="IPR011708">
    <property type="entry name" value="DNA_pol3_alpha_NTPase_dom"/>
</dbReference>
<dbReference type="InterPro" id="IPR029460">
    <property type="entry name" value="DNAPol_HHH"/>
</dbReference>
<dbReference type="InterPro" id="IPR040982">
    <property type="entry name" value="DNA_pol3_finger"/>
</dbReference>
<keyword evidence="3" id="KW-0808">Transferase</keyword>
<keyword evidence="8" id="KW-0234">DNA repair</keyword>
<evidence type="ECO:0000256" key="5">
    <source>
        <dbReference type="ARBA" id="ARBA00022705"/>
    </source>
</evidence>
<dbReference type="EC" id="2.7.7.7" evidence="1"/>
<reference evidence="12 13" key="1">
    <citation type="submission" date="2021-07" db="EMBL/GenBank/DDBJ databases">
        <title>complete genome sequencing of Tessaracoccus sp.J1M15.</title>
        <authorList>
            <person name="Bae J.-W."/>
            <person name="Kim D.-y."/>
        </authorList>
    </citation>
    <scope>NUCLEOTIDE SEQUENCE [LARGE SCALE GENOMIC DNA]</scope>
    <source>
        <strain evidence="12 13">J1M15</strain>
    </source>
</reference>
<protein>
    <recommendedName>
        <fullName evidence="1">DNA-directed DNA polymerase</fullName>
        <ecNumber evidence="1">2.7.7.7</ecNumber>
    </recommendedName>
</protein>
<feature type="domain" description="Polymerase/histidinol phosphatase N-terminal" evidence="11">
    <location>
        <begin position="4"/>
        <end position="71"/>
    </location>
</feature>
<evidence type="ECO:0000256" key="9">
    <source>
        <dbReference type="ARBA" id="ARBA00049244"/>
    </source>
</evidence>
<dbReference type="Pfam" id="PF17657">
    <property type="entry name" value="DNA_pol3_finger"/>
    <property type="match status" value="1"/>
</dbReference>
<evidence type="ECO:0000256" key="8">
    <source>
        <dbReference type="ARBA" id="ARBA00023204"/>
    </source>
</evidence>
<evidence type="ECO:0000256" key="7">
    <source>
        <dbReference type="ARBA" id="ARBA00022932"/>
    </source>
</evidence>
<dbReference type="PANTHER" id="PTHR32294:SF4">
    <property type="entry name" value="ERROR-PRONE DNA POLYMERASE"/>
    <property type="match status" value="1"/>
</dbReference>
<feature type="region of interest" description="Disordered" evidence="10">
    <location>
        <begin position="1165"/>
        <end position="1246"/>
    </location>
</feature>
<evidence type="ECO:0000256" key="2">
    <source>
        <dbReference type="ARBA" id="ARBA00022490"/>
    </source>
</evidence>
<comment type="catalytic activity">
    <reaction evidence="9">
        <text>DNA(n) + a 2'-deoxyribonucleoside 5'-triphosphate = DNA(n+1) + diphosphate</text>
        <dbReference type="Rhea" id="RHEA:22508"/>
        <dbReference type="Rhea" id="RHEA-COMP:17339"/>
        <dbReference type="Rhea" id="RHEA-COMP:17340"/>
        <dbReference type="ChEBI" id="CHEBI:33019"/>
        <dbReference type="ChEBI" id="CHEBI:61560"/>
        <dbReference type="ChEBI" id="CHEBI:173112"/>
        <dbReference type="EC" id="2.7.7.7"/>
    </reaction>
</comment>
<dbReference type="InterPro" id="IPR004013">
    <property type="entry name" value="PHP_dom"/>
</dbReference>
<keyword evidence="2" id="KW-0963">Cytoplasm</keyword>
<accession>A0ABX8SFH8</accession>
<evidence type="ECO:0000256" key="1">
    <source>
        <dbReference type="ARBA" id="ARBA00012417"/>
    </source>
</evidence>
<dbReference type="NCBIfam" id="TIGR00594">
    <property type="entry name" value="polc"/>
    <property type="match status" value="1"/>
</dbReference>
<dbReference type="PANTHER" id="PTHR32294">
    <property type="entry name" value="DNA POLYMERASE III SUBUNIT ALPHA"/>
    <property type="match status" value="1"/>
</dbReference>
<evidence type="ECO:0000313" key="12">
    <source>
        <dbReference type="EMBL" id="QXT62030.1"/>
    </source>
</evidence>
<evidence type="ECO:0000256" key="3">
    <source>
        <dbReference type="ARBA" id="ARBA00022679"/>
    </source>
</evidence>
<dbReference type="Pfam" id="PF07733">
    <property type="entry name" value="DNA_pol3_alpha"/>
    <property type="match status" value="1"/>
</dbReference>
<name>A0ABX8SFH8_9ACTN</name>
<organism evidence="12 13">
    <name type="scientific">Tessaracoccus palaemonis</name>
    <dbReference type="NCBI Taxonomy" id="2829499"/>
    <lineage>
        <taxon>Bacteria</taxon>
        <taxon>Bacillati</taxon>
        <taxon>Actinomycetota</taxon>
        <taxon>Actinomycetes</taxon>
        <taxon>Propionibacteriales</taxon>
        <taxon>Propionibacteriaceae</taxon>
        <taxon>Tessaracoccus</taxon>
    </lineage>
</organism>
<evidence type="ECO:0000313" key="13">
    <source>
        <dbReference type="Proteomes" id="UP000824504"/>
    </source>
</evidence>
<evidence type="ECO:0000256" key="4">
    <source>
        <dbReference type="ARBA" id="ARBA00022695"/>
    </source>
</evidence>
<dbReference type="SMART" id="SM00481">
    <property type="entry name" value="POLIIIAc"/>
    <property type="match status" value="1"/>
</dbReference>
<keyword evidence="7" id="KW-0239">DNA-directed DNA polymerase</keyword>